<dbReference type="CDD" id="cd00838">
    <property type="entry name" value="MPP_superfamily"/>
    <property type="match status" value="1"/>
</dbReference>
<name>A0A382NUD5_9ZZZZ</name>
<reference evidence="2" key="1">
    <citation type="submission" date="2018-05" db="EMBL/GenBank/DDBJ databases">
        <authorList>
            <person name="Lanie J.A."/>
            <person name="Ng W.-L."/>
            <person name="Kazmierczak K.M."/>
            <person name="Andrzejewski T.M."/>
            <person name="Davidsen T.M."/>
            <person name="Wayne K.J."/>
            <person name="Tettelin H."/>
            <person name="Glass J.I."/>
            <person name="Rusch D."/>
            <person name="Podicherti R."/>
            <person name="Tsui H.-C.T."/>
            <person name="Winkler M.E."/>
        </authorList>
    </citation>
    <scope>NUCLEOTIDE SEQUENCE</scope>
</reference>
<dbReference type="InterPro" id="IPR029052">
    <property type="entry name" value="Metallo-depent_PP-like"/>
</dbReference>
<protein>
    <recommendedName>
        <fullName evidence="1">Calcineurin-like phosphoesterase domain-containing protein</fullName>
    </recommendedName>
</protein>
<feature type="non-terminal residue" evidence="2">
    <location>
        <position position="112"/>
    </location>
</feature>
<sequence>MTDTHFGIKNDNQTFQKYLNKFFSDVFFPYIDEHDIKTIIHLGDLVDRRKTINFLTLNNLRKSFIQPAFDRSITTHIIVGNHDVYYKNTNQINAINELYGEAPFIWSYEDVI</sequence>
<feature type="domain" description="Calcineurin-like phosphoesterase" evidence="1">
    <location>
        <begin position="2"/>
        <end position="98"/>
    </location>
</feature>
<dbReference type="SUPFAM" id="SSF56300">
    <property type="entry name" value="Metallo-dependent phosphatases"/>
    <property type="match status" value="1"/>
</dbReference>
<evidence type="ECO:0000259" key="1">
    <source>
        <dbReference type="Pfam" id="PF00149"/>
    </source>
</evidence>
<dbReference type="InterPro" id="IPR004843">
    <property type="entry name" value="Calcineurin-like_PHP"/>
</dbReference>
<dbReference type="GO" id="GO:0016787">
    <property type="term" value="F:hydrolase activity"/>
    <property type="evidence" value="ECO:0007669"/>
    <property type="project" value="InterPro"/>
</dbReference>
<dbReference type="EMBL" id="UINC01102790">
    <property type="protein sequence ID" value="SVC64686.1"/>
    <property type="molecule type" value="Genomic_DNA"/>
</dbReference>
<organism evidence="2">
    <name type="scientific">marine metagenome</name>
    <dbReference type="NCBI Taxonomy" id="408172"/>
    <lineage>
        <taxon>unclassified sequences</taxon>
        <taxon>metagenomes</taxon>
        <taxon>ecological metagenomes</taxon>
    </lineage>
</organism>
<dbReference type="Pfam" id="PF00149">
    <property type="entry name" value="Metallophos"/>
    <property type="match status" value="1"/>
</dbReference>
<evidence type="ECO:0000313" key="2">
    <source>
        <dbReference type="EMBL" id="SVC64686.1"/>
    </source>
</evidence>
<accession>A0A382NUD5</accession>
<dbReference type="AlphaFoldDB" id="A0A382NUD5"/>
<proteinExistence type="predicted"/>
<dbReference type="Gene3D" id="3.60.21.10">
    <property type="match status" value="1"/>
</dbReference>
<gene>
    <name evidence="2" type="ORF">METZ01_LOCUS317540</name>
</gene>